<dbReference type="RefSeq" id="WP_167200458.1">
    <property type="nucleotide sequence ID" value="NZ_JAAORB010000067.1"/>
</dbReference>
<dbReference type="Proteomes" id="UP000639775">
    <property type="component" value="Unassembled WGS sequence"/>
</dbReference>
<dbReference type="PROSITE" id="PS51257">
    <property type="entry name" value="PROKAR_LIPOPROTEIN"/>
    <property type="match status" value="1"/>
</dbReference>
<evidence type="ECO:0000256" key="1">
    <source>
        <dbReference type="SAM" id="SignalP"/>
    </source>
</evidence>
<gene>
    <name evidence="3" type="ORF">HAT86_16465</name>
</gene>
<feature type="domain" description="Lipocalin/cytosolic fatty-acid binding" evidence="2">
    <location>
        <begin position="107"/>
        <end position="168"/>
    </location>
</feature>
<accession>A0A967ELA7</accession>
<name>A0A967ELA7_9RHOB</name>
<dbReference type="EMBL" id="JAAORB010000067">
    <property type="protein sequence ID" value="NHQ76039.1"/>
    <property type="molecule type" value="Genomic_DNA"/>
</dbReference>
<dbReference type="InterPro" id="IPR012674">
    <property type="entry name" value="Calycin"/>
</dbReference>
<feature type="chain" id="PRO_5037628093" evidence="1">
    <location>
        <begin position="19"/>
        <end position="170"/>
    </location>
</feature>
<dbReference type="InterPro" id="IPR000566">
    <property type="entry name" value="Lipocln_cytosolic_FA-bd_dom"/>
</dbReference>
<comment type="caution">
    <text evidence="3">The sequence shown here is derived from an EMBL/GenBank/DDBJ whole genome shotgun (WGS) entry which is preliminary data.</text>
</comment>
<sequence length="170" mass="18442">MSRIATVLIGLSLLTACADAPAPNYRDTDQPLSVTTRQDAARLSGEWHVRAATPGDAALIAVTYRPDGPEAFALTRRVCKDGGACDIRRRLYPATPLGPNRWSLRRTGGADWQIWVVWVDADYRTAAIGTPDGGFGWVLDRAATGGEDRVTAARDILEFNGYQTSALIPR</sequence>
<evidence type="ECO:0000313" key="4">
    <source>
        <dbReference type="Proteomes" id="UP000639775"/>
    </source>
</evidence>
<keyword evidence="4" id="KW-1185">Reference proteome</keyword>
<dbReference type="Gene3D" id="2.40.128.20">
    <property type="match status" value="1"/>
</dbReference>
<keyword evidence="1" id="KW-0732">Signal</keyword>
<dbReference type="SUPFAM" id="SSF50814">
    <property type="entry name" value="Lipocalins"/>
    <property type="match status" value="1"/>
</dbReference>
<organism evidence="3 4">
    <name type="scientific">Roseovarius gahaiensis</name>
    <dbReference type="NCBI Taxonomy" id="2716691"/>
    <lineage>
        <taxon>Bacteria</taxon>
        <taxon>Pseudomonadati</taxon>
        <taxon>Pseudomonadota</taxon>
        <taxon>Alphaproteobacteria</taxon>
        <taxon>Rhodobacterales</taxon>
        <taxon>Roseobacteraceae</taxon>
        <taxon>Roseovarius</taxon>
    </lineage>
</organism>
<protein>
    <submittedName>
        <fullName evidence="3">Lipocalin family protein</fullName>
    </submittedName>
</protein>
<evidence type="ECO:0000313" key="3">
    <source>
        <dbReference type="EMBL" id="NHQ76039.1"/>
    </source>
</evidence>
<dbReference type="Pfam" id="PF08212">
    <property type="entry name" value="Lipocalin_2"/>
    <property type="match status" value="1"/>
</dbReference>
<reference evidence="3" key="1">
    <citation type="submission" date="2020-03" db="EMBL/GenBank/DDBJ databases">
        <title>Roseovarius gahaiensis sp. nov., isolated from Gahai Saline Lake, China.</title>
        <authorList>
            <person name="Sun X."/>
        </authorList>
    </citation>
    <scope>NUCLEOTIDE SEQUENCE</scope>
    <source>
        <strain evidence="3">GH877</strain>
    </source>
</reference>
<evidence type="ECO:0000259" key="2">
    <source>
        <dbReference type="Pfam" id="PF08212"/>
    </source>
</evidence>
<dbReference type="AlphaFoldDB" id="A0A967ELA7"/>
<feature type="signal peptide" evidence="1">
    <location>
        <begin position="1"/>
        <end position="18"/>
    </location>
</feature>
<proteinExistence type="predicted"/>